<organism evidence="3 4">
    <name type="scientific">Clytia hemisphaerica</name>
    <dbReference type="NCBI Taxonomy" id="252671"/>
    <lineage>
        <taxon>Eukaryota</taxon>
        <taxon>Metazoa</taxon>
        <taxon>Cnidaria</taxon>
        <taxon>Hydrozoa</taxon>
        <taxon>Hydroidolina</taxon>
        <taxon>Leptothecata</taxon>
        <taxon>Obeliida</taxon>
        <taxon>Clytiidae</taxon>
        <taxon>Clytia</taxon>
    </lineage>
</organism>
<dbReference type="Proteomes" id="UP000594262">
    <property type="component" value="Unplaced"/>
</dbReference>
<proteinExistence type="predicted"/>
<evidence type="ECO:0000256" key="1">
    <source>
        <dbReference type="SAM" id="MobiDB-lite"/>
    </source>
</evidence>
<evidence type="ECO:0000313" key="3">
    <source>
        <dbReference type="EnsemblMetazoa" id="CLYHEMP012507.1"/>
    </source>
</evidence>
<feature type="transmembrane region" description="Helical" evidence="2">
    <location>
        <begin position="471"/>
        <end position="493"/>
    </location>
</feature>
<protein>
    <submittedName>
        <fullName evidence="3">Uncharacterized protein</fullName>
    </submittedName>
</protein>
<reference evidence="3" key="1">
    <citation type="submission" date="2021-01" db="UniProtKB">
        <authorList>
            <consortium name="EnsemblMetazoa"/>
        </authorList>
    </citation>
    <scope>IDENTIFICATION</scope>
</reference>
<keyword evidence="2" id="KW-1133">Transmembrane helix</keyword>
<dbReference type="AlphaFoldDB" id="A0A7M5VA57"/>
<name>A0A7M5VA57_9CNID</name>
<dbReference type="OrthoDB" id="5985758at2759"/>
<evidence type="ECO:0000313" key="4">
    <source>
        <dbReference type="Proteomes" id="UP000594262"/>
    </source>
</evidence>
<keyword evidence="4" id="KW-1185">Reference proteome</keyword>
<sequence>SFILQITKNTENKKLIRKHTNKTMSSYLRFENELNFKQPKEELFRIHYDNISKAGLTIEENGDNKRINCEIHLLLDAEEGRHISHISIKLLNVKDSCAEENGSEYTVQNVQWKHLNPNFVIVEADLKDALRMPSNGRSYHLKKCSEYRLVVEVSHSTFGVIAKKTKPFKVEIKRLKRKRKDSHNDLLDVLPPSQRPRLPLKEESPKLFGDCNTRSPSDYRDYFGSSPSSGNESLSTSFGLSPKREFSPALSLSPLASPDLDCSTLITNELKTKELEVDGTFMGKFLQTSNADIAYHFRLNEDQLNFEEGEIVGFVGSGDEQRVVKLTLWNCVDVRFKGVVTRQQYLEAHRPKDPSIKTETICMYGCVPVRVHGSIAANDPLYASLIRPGYAVSGNSLNRSQQIESAFIGTAISSWSIDEETESDGIVKAMVSLNDNLNQQNANQRVTKMGKKFSRKLQKVENKSKKWRKRCVCVSSIVLVLMILVVILLWQIYVPGTAYRYWKCRKGHKVPKASAKFDFIPYRDMSRRVKSSGLEFAFEEMVKKMNFKEGTMKPVNEELVRKNYPGVLPKGVGIRYYVNIERCAYGGSYTTSSASGQQETIGGPNVFAVDTQCNHVYYHNGLPPAHWKPYNSASWDTWHNVFCDPPPVNRTWAEPTPAVKIHQ</sequence>
<feature type="region of interest" description="Disordered" evidence="1">
    <location>
        <begin position="183"/>
        <end position="239"/>
    </location>
</feature>
<keyword evidence="2" id="KW-0812">Transmembrane</keyword>
<keyword evidence="2" id="KW-0472">Membrane</keyword>
<evidence type="ECO:0000256" key="2">
    <source>
        <dbReference type="SAM" id="Phobius"/>
    </source>
</evidence>
<dbReference type="EnsemblMetazoa" id="CLYHEMT012507.1">
    <property type="protein sequence ID" value="CLYHEMP012507.1"/>
    <property type="gene ID" value="CLYHEMG012507"/>
</dbReference>
<accession>A0A7M5VA57</accession>
<feature type="compositionally biased region" description="Low complexity" evidence="1">
    <location>
        <begin position="225"/>
        <end position="237"/>
    </location>
</feature>